<dbReference type="Pfam" id="PF07929">
    <property type="entry name" value="PRiA4_ORF3"/>
    <property type="match status" value="1"/>
</dbReference>
<name>A0ABW5WUT8_9STAP</name>
<dbReference type="SUPFAM" id="SSF159941">
    <property type="entry name" value="MM3350-like"/>
    <property type="match status" value="1"/>
</dbReference>
<evidence type="ECO:0000313" key="3">
    <source>
        <dbReference type="Proteomes" id="UP001597519"/>
    </source>
</evidence>
<evidence type="ECO:0000259" key="1">
    <source>
        <dbReference type="Pfam" id="PF07929"/>
    </source>
</evidence>
<sequence>MDLRTFFERYTLEHEIVRANLINAASFDSQESFIDFKMQEISDESRLFNIARHMSVTETKLIKNLYQSTPDDEMLYRVNYNVESYAALVDAQFILEDENNAGMIHSDIVSALYQASAASGILPVQDMYVKGEDALPEYELSQLKEIYTGPIYWFYNNFKFTELRKILSRLNVKPDGRYKEDYIKQLTPLLTNPEYLKRALLTIEENEYQVICSHVKNSLNIYRKHSRWAAAKKTGLLVEVSRDYLAMHEDVLNTLKKIDFKKLDQERAHEMHLHVDDYNAYHLELKIPFEDSDIIREVYMPTGMNFYEFERVIKEAMGWKINSDSYFDAENIRIYSTEFEARNSGEFRSMIASYTQIDAVFDNSGRLVYEYNPGAGYSVNVSLKRLINIDRKMPQITAYSGPVPVDNIGGIDQLGYVLNVLNDPGHGSYIPIYQKAHSLNYRTRYPKRAINKRLAQIFNKSYPVTEFNE</sequence>
<accession>A0ABW5WUT8</accession>
<gene>
    <name evidence="2" type="ORF">ACFSX4_08765</name>
</gene>
<dbReference type="Gene3D" id="3.10.290.30">
    <property type="entry name" value="MM3350-like"/>
    <property type="match status" value="1"/>
</dbReference>
<organism evidence="2 3">
    <name type="scientific">Corticicoccus populi</name>
    <dbReference type="NCBI Taxonomy" id="1812821"/>
    <lineage>
        <taxon>Bacteria</taxon>
        <taxon>Bacillati</taxon>
        <taxon>Bacillota</taxon>
        <taxon>Bacilli</taxon>
        <taxon>Bacillales</taxon>
        <taxon>Staphylococcaceae</taxon>
        <taxon>Corticicoccus</taxon>
    </lineage>
</organism>
<evidence type="ECO:0000313" key="2">
    <source>
        <dbReference type="EMBL" id="MFD2830551.1"/>
    </source>
</evidence>
<proteinExistence type="predicted"/>
<reference evidence="3" key="1">
    <citation type="journal article" date="2019" name="Int. J. Syst. Evol. Microbiol.">
        <title>The Global Catalogue of Microorganisms (GCM) 10K type strain sequencing project: providing services to taxonomists for standard genome sequencing and annotation.</title>
        <authorList>
            <consortium name="The Broad Institute Genomics Platform"/>
            <consortium name="The Broad Institute Genome Sequencing Center for Infectious Disease"/>
            <person name="Wu L."/>
            <person name="Ma J."/>
        </authorList>
    </citation>
    <scope>NUCLEOTIDE SEQUENCE [LARGE SCALE GENOMIC DNA]</scope>
    <source>
        <strain evidence="3">KCTC 33575</strain>
    </source>
</reference>
<keyword evidence="3" id="KW-1185">Reference proteome</keyword>
<dbReference type="InterPro" id="IPR012912">
    <property type="entry name" value="Plasmid_pRiA4b_Orf3-like"/>
</dbReference>
<dbReference type="EMBL" id="JBHUOQ010000003">
    <property type="protein sequence ID" value="MFD2830551.1"/>
    <property type="molecule type" value="Genomic_DNA"/>
</dbReference>
<dbReference type="RefSeq" id="WP_377773690.1">
    <property type="nucleotide sequence ID" value="NZ_JBHUOQ010000003.1"/>
</dbReference>
<protein>
    <recommendedName>
        <fullName evidence="1">Plasmid pRiA4b Orf3-like domain-containing protein</fullName>
    </recommendedName>
</protein>
<dbReference type="InterPro" id="IPR024047">
    <property type="entry name" value="MM3350-like_sf"/>
</dbReference>
<comment type="caution">
    <text evidence="2">The sequence shown here is derived from an EMBL/GenBank/DDBJ whole genome shotgun (WGS) entry which is preliminary data.</text>
</comment>
<dbReference type="Proteomes" id="UP001597519">
    <property type="component" value="Unassembled WGS sequence"/>
</dbReference>
<feature type="domain" description="Plasmid pRiA4b Orf3-like" evidence="1">
    <location>
        <begin position="280"/>
        <end position="430"/>
    </location>
</feature>